<dbReference type="RefSeq" id="WP_123223026.1">
    <property type="nucleotide sequence ID" value="NZ_RJSF01000040.1"/>
</dbReference>
<keyword evidence="3" id="KW-0472">Membrane</keyword>
<gene>
    <name evidence="4" type="ORF">EFL26_11495</name>
</gene>
<evidence type="ECO:0000256" key="1">
    <source>
        <dbReference type="ARBA" id="ARBA00022801"/>
    </source>
</evidence>
<feature type="active site" description="Acyl-thioester intermediate" evidence="2">
    <location>
        <position position="177"/>
    </location>
</feature>
<comment type="caution">
    <text evidence="4">The sequence shown here is derived from an EMBL/GenBank/DDBJ whole genome shotgun (WGS) entry which is preliminary data.</text>
</comment>
<name>A0A3N0GMJ8_9ACTN</name>
<evidence type="ECO:0000313" key="4">
    <source>
        <dbReference type="EMBL" id="RNM13619.1"/>
    </source>
</evidence>
<dbReference type="GO" id="GO:0016787">
    <property type="term" value="F:hydrolase activity"/>
    <property type="evidence" value="ECO:0007669"/>
    <property type="project" value="UniProtKB-KW"/>
</dbReference>
<organism evidence="4 5">
    <name type="scientific">Nocardioides pocheonensis</name>
    <dbReference type="NCBI Taxonomy" id="661485"/>
    <lineage>
        <taxon>Bacteria</taxon>
        <taxon>Bacillati</taxon>
        <taxon>Actinomycetota</taxon>
        <taxon>Actinomycetes</taxon>
        <taxon>Propionibacteriales</taxon>
        <taxon>Nocardioidaceae</taxon>
        <taxon>Nocardioides</taxon>
    </lineage>
</organism>
<dbReference type="SUPFAM" id="SSF63817">
    <property type="entry name" value="Sortase"/>
    <property type="match status" value="1"/>
</dbReference>
<keyword evidence="5" id="KW-1185">Reference proteome</keyword>
<dbReference type="Gene3D" id="2.40.260.10">
    <property type="entry name" value="Sortase"/>
    <property type="match status" value="1"/>
</dbReference>
<reference evidence="4 5" key="1">
    <citation type="submission" date="2018-11" db="EMBL/GenBank/DDBJ databases">
        <authorList>
            <person name="Li F."/>
        </authorList>
    </citation>
    <scope>NUCLEOTIDE SEQUENCE [LARGE SCALE GENOMIC DNA]</scope>
    <source>
        <strain evidence="4 5">Gsoil 818</strain>
    </source>
</reference>
<proteinExistence type="predicted"/>
<keyword evidence="1" id="KW-0378">Hydrolase</keyword>
<dbReference type="CDD" id="cd05829">
    <property type="entry name" value="Sortase_F"/>
    <property type="match status" value="1"/>
</dbReference>
<keyword evidence="3" id="KW-1133">Transmembrane helix</keyword>
<sequence length="206" mass="21937">MKDKADDRLAGLSTRLLVLFLAMVVVGFVLPSSGIAGPATTSGVHYTQLAKPASPQLLIVPEIKLRAPILPIEIAPNGVLTPPSDVHDVGWWKRSAKPGATSGQTLITGHTVHTGGGVMNQLGDLRPGSLIQIRTPRGTVDYRATKVFVYTKAQVAAHAEELFSQDRKDARLVLVTCTGWTGHDYTSNIIVFADQLGVRAKPGKAA</sequence>
<dbReference type="InterPro" id="IPR042001">
    <property type="entry name" value="Sortase_F"/>
</dbReference>
<dbReference type="EMBL" id="RJSF01000040">
    <property type="protein sequence ID" value="RNM13619.1"/>
    <property type="molecule type" value="Genomic_DNA"/>
</dbReference>
<keyword evidence="3" id="KW-0812">Transmembrane</keyword>
<dbReference type="Pfam" id="PF04203">
    <property type="entry name" value="Sortase"/>
    <property type="match status" value="1"/>
</dbReference>
<dbReference type="Proteomes" id="UP000279994">
    <property type="component" value="Unassembled WGS sequence"/>
</dbReference>
<dbReference type="AlphaFoldDB" id="A0A3N0GMJ8"/>
<protein>
    <submittedName>
        <fullName evidence="4">Class F sortase</fullName>
    </submittedName>
</protein>
<evidence type="ECO:0000313" key="5">
    <source>
        <dbReference type="Proteomes" id="UP000279994"/>
    </source>
</evidence>
<dbReference type="InterPro" id="IPR005754">
    <property type="entry name" value="Sortase"/>
</dbReference>
<evidence type="ECO:0000256" key="2">
    <source>
        <dbReference type="PIRSR" id="PIRSR605754-1"/>
    </source>
</evidence>
<evidence type="ECO:0000256" key="3">
    <source>
        <dbReference type="SAM" id="Phobius"/>
    </source>
</evidence>
<accession>A0A3N0GMJ8</accession>
<dbReference type="InterPro" id="IPR023365">
    <property type="entry name" value="Sortase_dom-sf"/>
</dbReference>
<feature type="active site" description="Proton donor/acceptor" evidence="2">
    <location>
        <position position="110"/>
    </location>
</feature>
<feature type="transmembrane region" description="Helical" evidence="3">
    <location>
        <begin position="12"/>
        <end position="30"/>
    </location>
</feature>